<feature type="active site" description="O-(5'-phospho-DNA)-tyrosine intermediate" evidence="10">
    <location>
        <position position="415"/>
    </location>
</feature>
<dbReference type="HAMAP" id="MF_00952">
    <property type="entry name" value="Topoisom_1_prok"/>
    <property type="match status" value="1"/>
</dbReference>
<feature type="domain" description="Toprim" evidence="12">
    <location>
        <begin position="37"/>
        <end position="155"/>
    </location>
</feature>
<evidence type="ECO:0000256" key="2">
    <source>
        <dbReference type="ARBA" id="ARBA00009446"/>
    </source>
</evidence>
<dbReference type="KEGG" id="pcor:KS4_27100"/>
<dbReference type="Gene3D" id="3.30.65.10">
    <property type="entry name" value="Bacterial Topoisomerase I, domain 1"/>
    <property type="match status" value="3"/>
</dbReference>
<evidence type="ECO:0000256" key="4">
    <source>
        <dbReference type="ARBA" id="ARBA00022771"/>
    </source>
</evidence>
<evidence type="ECO:0000256" key="10">
    <source>
        <dbReference type="HAMAP-Rule" id="MF_00952"/>
    </source>
</evidence>
<evidence type="ECO:0000256" key="5">
    <source>
        <dbReference type="ARBA" id="ARBA00022833"/>
    </source>
</evidence>
<dbReference type="CDD" id="cd00186">
    <property type="entry name" value="TOP1Ac"/>
    <property type="match status" value="1"/>
</dbReference>
<keyword evidence="7 10" id="KW-0799">Topoisomerase</keyword>
<dbReference type="PRINTS" id="PR00417">
    <property type="entry name" value="PRTPISMRASEI"/>
</dbReference>
<name>A0A517YWR2_9BACT</name>
<dbReference type="PANTHER" id="PTHR42785:SF1">
    <property type="entry name" value="DNA TOPOISOMERASE"/>
    <property type="match status" value="1"/>
</dbReference>
<dbReference type="PROSITE" id="PS52039">
    <property type="entry name" value="TOPO_IA_2"/>
    <property type="match status" value="1"/>
</dbReference>
<dbReference type="InterPro" id="IPR006171">
    <property type="entry name" value="TOPRIM_dom"/>
</dbReference>
<evidence type="ECO:0000313" key="14">
    <source>
        <dbReference type="EMBL" id="QDU34639.1"/>
    </source>
</evidence>
<evidence type="ECO:0000256" key="3">
    <source>
        <dbReference type="ARBA" id="ARBA00022723"/>
    </source>
</evidence>
<accession>A0A517YWR2</accession>
<dbReference type="InterPro" id="IPR028612">
    <property type="entry name" value="Topoisom_1_IA"/>
</dbReference>
<organism evidence="14 15">
    <name type="scientific">Poriferisphaera corsica</name>
    <dbReference type="NCBI Taxonomy" id="2528020"/>
    <lineage>
        <taxon>Bacteria</taxon>
        <taxon>Pseudomonadati</taxon>
        <taxon>Planctomycetota</taxon>
        <taxon>Phycisphaerae</taxon>
        <taxon>Phycisphaerales</taxon>
        <taxon>Phycisphaeraceae</taxon>
        <taxon>Poriferisphaera</taxon>
    </lineage>
</organism>
<evidence type="ECO:0000259" key="13">
    <source>
        <dbReference type="PROSITE" id="PS52039"/>
    </source>
</evidence>
<feature type="site" description="Interaction with DNA" evidence="10">
    <location>
        <position position="606"/>
    </location>
</feature>
<feature type="region of interest" description="Disordered" evidence="11">
    <location>
        <begin position="851"/>
        <end position="887"/>
    </location>
</feature>
<dbReference type="InterPro" id="IPR005733">
    <property type="entry name" value="TopoI_bac-type"/>
</dbReference>
<dbReference type="SMART" id="SM00436">
    <property type="entry name" value="TOP1Bc"/>
    <property type="match status" value="1"/>
</dbReference>
<evidence type="ECO:0000256" key="9">
    <source>
        <dbReference type="ARBA" id="ARBA00023235"/>
    </source>
</evidence>
<feature type="compositionally biased region" description="Basic residues" evidence="11">
    <location>
        <begin position="1"/>
        <end position="28"/>
    </location>
</feature>
<comment type="function">
    <text evidence="10">Releases the supercoiling and torsional tension of DNA, which is introduced during the DNA replication and transcription, by transiently cleaving and rejoining one strand of the DNA duplex. Introduces a single-strand break via transesterification at a target site in duplex DNA. The scissile phosphodiester is attacked by the catalytic tyrosine of the enzyme, resulting in the formation of a DNA-(5'-phosphotyrosyl)-enzyme intermediate and the expulsion of a 3'-OH DNA strand. The free DNA strand then undergoes passage around the unbroken strand, thus removing DNA supercoils. Finally, in the religation step, the DNA 3'-OH attacks the covalent intermediate to expel the active-site tyrosine and restore the DNA phosphodiester backbone.</text>
</comment>
<dbReference type="Pfam" id="PF01131">
    <property type="entry name" value="Topoisom_bac"/>
    <property type="match status" value="1"/>
</dbReference>
<keyword evidence="4" id="KW-0863">Zinc-finger</keyword>
<dbReference type="NCBIfam" id="TIGR01051">
    <property type="entry name" value="topA_bact"/>
    <property type="match status" value="1"/>
</dbReference>
<protein>
    <recommendedName>
        <fullName evidence="10">DNA topoisomerase 1</fullName>
        <ecNumber evidence="10">5.6.2.1</ecNumber>
    </recommendedName>
    <alternativeName>
        <fullName evidence="10">DNA topoisomerase I</fullName>
    </alternativeName>
</protein>
<evidence type="ECO:0000259" key="12">
    <source>
        <dbReference type="PROSITE" id="PS50880"/>
    </source>
</evidence>
<dbReference type="OrthoDB" id="9804262at2"/>
<keyword evidence="8 10" id="KW-0238">DNA-binding</keyword>
<dbReference type="AlphaFoldDB" id="A0A517YWR2"/>
<dbReference type="PANTHER" id="PTHR42785">
    <property type="entry name" value="DNA TOPOISOMERASE, TYPE IA, CORE"/>
    <property type="match status" value="1"/>
</dbReference>
<feature type="compositionally biased region" description="Acidic residues" evidence="11">
    <location>
        <begin position="878"/>
        <end position="887"/>
    </location>
</feature>
<dbReference type="InterPro" id="IPR003602">
    <property type="entry name" value="Topo_IA_DNA-bd_dom"/>
</dbReference>
<dbReference type="InterPro" id="IPR034149">
    <property type="entry name" value="TOPRIM_TopoI"/>
</dbReference>
<feature type="site" description="Interaction with DNA" evidence="10">
    <location>
        <position position="417"/>
    </location>
</feature>
<feature type="site" description="Interaction with DNA" evidence="10">
    <location>
        <position position="67"/>
    </location>
</feature>
<evidence type="ECO:0000256" key="6">
    <source>
        <dbReference type="ARBA" id="ARBA00022842"/>
    </source>
</evidence>
<dbReference type="GO" id="GO:0006265">
    <property type="term" value="P:DNA topological change"/>
    <property type="evidence" value="ECO:0007669"/>
    <property type="project" value="UniProtKB-UniRule"/>
</dbReference>
<dbReference type="EC" id="5.6.2.1" evidence="10"/>
<dbReference type="InterPro" id="IPR013498">
    <property type="entry name" value="Topo_IA_Znf"/>
</dbReference>
<dbReference type="Proteomes" id="UP000317369">
    <property type="component" value="Chromosome"/>
</dbReference>
<dbReference type="GO" id="GO:0003917">
    <property type="term" value="F:DNA topoisomerase type I (single strand cut, ATP-independent) activity"/>
    <property type="evidence" value="ECO:0007669"/>
    <property type="project" value="UniProtKB-UniRule"/>
</dbReference>
<comment type="catalytic activity">
    <reaction evidence="1 10">
        <text>ATP-independent breakage of single-stranded DNA, followed by passage and rejoining.</text>
        <dbReference type="EC" id="5.6.2.1"/>
    </reaction>
</comment>
<proteinExistence type="inferred from homology"/>
<dbReference type="Pfam" id="PF01396">
    <property type="entry name" value="Zn_ribbon_Top1"/>
    <property type="match status" value="3"/>
</dbReference>
<feature type="site" description="Interaction with DNA" evidence="10">
    <location>
        <position position="182"/>
    </location>
</feature>
<evidence type="ECO:0000256" key="7">
    <source>
        <dbReference type="ARBA" id="ARBA00023029"/>
    </source>
</evidence>
<evidence type="ECO:0000313" key="15">
    <source>
        <dbReference type="Proteomes" id="UP000317369"/>
    </source>
</evidence>
<keyword evidence="9 10" id="KW-0413">Isomerase</keyword>
<dbReference type="PROSITE" id="PS50880">
    <property type="entry name" value="TOPRIM"/>
    <property type="match status" value="1"/>
</dbReference>
<feature type="site" description="Interaction with DNA" evidence="10">
    <location>
        <position position="181"/>
    </location>
</feature>
<dbReference type="RefSeq" id="WP_145078773.1">
    <property type="nucleotide sequence ID" value="NZ_CP036425.1"/>
</dbReference>
<dbReference type="InterPro" id="IPR013497">
    <property type="entry name" value="Topo_IA_cen"/>
</dbReference>
<dbReference type="InterPro" id="IPR023405">
    <property type="entry name" value="Topo_IA_core_domain"/>
</dbReference>
<dbReference type="GO" id="GO:0008270">
    <property type="term" value="F:zinc ion binding"/>
    <property type="evidence" value="ECO:0007669"/>
    <property type="project" value="UniProtKB-KW"/>
</dbReference>
<reference evidence="14 15" key="1">
    <citation type="submission" date="2019-02" db="EMBL/GenBank/DDBJ databases">
        <title>Deep-cultivation of Planctomycetes and their phenomic and genomic characterization uncovers novel biology.</title>
        <authorList>
            <person name="Wiegand S."/>
            <person name="Jogler M."/>
            <person name="Boedeker C."/>
            <person name="Pinto D."/>
            <person name="Vollmers J."/>
            <person name="Rivas-Marin E."/>
            <person name="Kohn T."/>
            <person name="Peeters S.H."/>
            <person name="Heuer A."/>
            <person name="Rast P."/>
            <person name="Oberbeckmann S."/>
            <person name="Bunk B."/>
            <person name="Jeske O."/>
            <person name="Meyerdierks A."/>
            <person name="Storesund J.E."/>
            <person name="Kallscheuer N."/>
            <person name="Luecker S."/>
            <person name="Lage O.M."/>
            <person name="Pohl T."/>
            <person name="Merkel B.J."/>
            <person name="Hornburger P."/>
            <person name="Mueller R.-W."/>
            <person name="Bruemmer F."/>
            <person name="Labrenz M."/>
            <person name="Spormann A.M."/>
            <person name="Op den Camp H."/>
            <person name="Overmann J."/>
            <person name="Amann R."/>
            <person name="Jetten M.S.M."/>
            <person name="Mascher T."/>
            <person name="Medema M.H."/>
            <person name="Devos D.P."/>
            <person name="Kaster A.-K."/>
            <person name="Ovreas L."/>
            <person name="Rohde M."/>
            <person name="Galperin M.Y."/>
            <person name="Jogler C."/>
        </authorList>
    </citation>
    <scope>NUCLEOTIDE SEQUENCE [LARGE SCALE GENOMIC DNA]</scope>
    <source>
        <strain evidence="14 15">KS4</strain>
    </source>
</reference>
<evidence type="ECO:0000256" key="1">
    <source>
        <dbReference type="ARBA" id="ARBA00000213"/>
    </source>
</evidence>
<dbReference type="InterPro" id="IPR000380">
    <property type="entry name" value="Topo_IA"/>
</dbReference>
<dbReference type="Gene3D" id="1.10.460.10">
    <property type="entry name" value="Topoisomerase I, domain 2"/>
    <property type="match status" value="2"/>
</dbReference>
<dbReference type="Gene3D" id="2.60.510.20">
    <property type="match status" value="1"/>
</dbReference>
<dbReference type="Pfam" id="PF01751">
    <property type="entry name" value="Toprim"/>
    <property type="match status" value="1"/>
</dbReference>
<feature type="region of interest" description="Disordered" evidence="11">
    <location>
        <begin position="1"/>
        <end position="31"/>
    </location>
</feature>
<feature type="site" description="Interaction with DNA" evidence="10">
    <location>
        <position position="185"/>
    </location>
</feature>
<dbReference type="SUPFAM" id="SSF57783">
    <property type="entry name" value="Zinc beta-ribbon"/>
    <property type="match status" value="3"/>
</dbReference>
<feature type="region of interest" description="Interaction with DNA" evidence="10">
    <location>
        <begin position="205"/>
        <end position="210"/>
    </location>
</feature>
<dbReference type="GO" id="GO:0003677">
    <property type="term" value="F:DNA binding"/>
    <property type="evidence" value="ECO:0007669"/>
    <property type="project" value="UniProtKB-KW"/>
</dbReference>
<dbReference type="InterPro" id="IPR013826">
    <property type="entry name" value="Topo_IA_cen_sub3"/>
</dbReference>
<evidence type="ECO:0000256" key="8">
    <source>
        <dbReference type="ARBA" id="ARBA00023125"/>
    </source>
</evidence>
<keyword evidence="5" id="KW-0862">Zinc</keyword>
<feature type="region of interest" description="Disordered" evidence="11">
    <location>
        <begin position="455"/>
        <end position="477"/>
    </location>
</feature>
<dbReference type="EMBL" id="CP036425">
    <property type="protein sequence ID" value="QDU34639.1"/>
    <property type="molecule type" value="Genomic_DNA"/>
</dbReference>
<keyword evidence="3" id="KW-0479">Metal-binding</keyword>
<feature type="site" description="Interaction with DNA" evidence="10">
    <location>
        <position position="197"/>
    </location>
</feature>
<feature type="site" description="Interaction with DNA" evidence="10">
    <location>
        <position position="190"/>
    </location>
</feature>
<comment type="similarity">
    <text evidence="2 10">Belongs to the type IA topoisomerase family.</text>
</comment>
<dbReference type="InterPro" id="IPR013824">
    <property type="entry name" value="Topo_IA_cen_sub1"/>
</dbReference>
<dbReference type="Gene3D" id="3.40.50.140">
    <property type="match status" value="1"/>
</dbReference>
<dbReference type="SMART" id="SM00493">
    <property type="entry name" value="TOPRIM"/>
    <property type="match status" value="1"/>
</dbReference>
<keyword evidence="15" id="KW-1185">Reference proteome</keyword>
<dbReference type="InterPro" id="IPR003601">
    <property type="entry name" value="Topo_IA_2"/>
</dbReference>
<sequence>MAKKKATKKKASKKKATKKKASTARRSRYAVPDATDKQLVIVESPTKAKTINKYLGPDYVVMASVGHVRDLPMRNPKGIKNPVPGVDLENNFEPSYDILPDKKDTVKGLTKAAKQARDVWFATDLDREGEAIAWHLAHALDVNPNNAKRVVFNAITKSEIDNAFAHPRAIEDDRVNAQQARRILDRIVGYQVSPLLWKKVAGGLSAGRVQSVATRLVVEREREIDAFTPDEYWKITGLFATDPTQASPLAKAWQEFLDTAPIKPNTFGNNVGQRTIKEQIAWLSENKALKAELFELAGAKFQPDNRTNALSIAQALGFALDQTIEDLDEKAKGPAQNTCKYLGHVAEDAPIYKIDSITTKRSKSRPPAPFITSTMQQQASTRIGFTLKRTMRVAQQLYEGIDLKGARGQTGLITYMRTDSTHISGQALNSVRSFIEQQYGPDYLPDKPNFYASSNKSAQEAHEAIRPTDPSITPESIRSRLSDEQFKLYDLIWRRFVACQMAHAQSDSTTVVIAADTSVGKAKFKATGRNIVFDGFYRVSGYFGDDIIFPPLTENQPVGPMHLNPTQHFTSPPPRYTEASLQKKLEEEGIGRPSTYAAIIGTIQDRKYVETLTPRDKRLMATDLGMVVTDMLAEAFPVIMDVPYTRQMEAELDKIETEHHDWKQMLADFYGPFKTKLETAHETLQHAKAVQEPAPYKCETCGADTVYRFGKNGRFLSCSRYPDCKYAAPVDREGKPQQPEQTDILCPIDDKPMIKRKGRFGPFLASSNYPEVKFILKIDPKTHAVVLPKTPPMLIEVECPKCGEQLNVRDSKRGFWLSCSAFPKCRGRGKLSDLTEDQVKDMEEKWAKHVADNPQPNIKTAEGITLTDDTYVPRVMGEDSEQPADVA</sequence>
<dbReference type="Gene3D" id="1.10.290.10">
    <property type="entry name" value="Topoisomerase I, domain 4"/>
    <property type="match status" value="1"/>
</dbReference>
<dbReference type="SMART" id="SM00437">
    <property type="entry name" value="TOP1Ac"/>
    <property type="match status" value="1"/>
</dbReference>
<gene>
    <name evidence="10 14" type="primary">topA</name>
    <name evidence="14" type="ORF">KS4_27100</name>
</gene>
<evidence type="ECO:0000256" key="11">
    <source>
        <dbReference type="SAM" id="MobiDB-lite"/>
    </source>
</evidence>
<dbReference type="CDD" id="cd03363">
    <property type="entry name" value="TOPRIM_TopoIA_TopoI"/>
    <property type="match status" value="1"/>
</dbReference>
<dbReference type="GO" id="GO:0005694">
    <property type="term" value="C:chromosome"/>
    <property type="evidence" value="ECO:0007669"/>
    <property type="project" value="InterPro"/>
</dbReference>
<comment type="subunit">
    <text evidence="10">Monomer.</text>
</comment>
<feature type="domain" description="Topo IA-type catalytic" evidence="13">
    <location>
        <begin position="171"/>
        <end position="677"/>
    </location>
</feature>
<dbReference type="SUPFAM" id="SSF56712">
    <property type="entry name" value="Prokaryotic type I DNA topoisomerase"/>
    <property type="match status" value="1"/>
</dbReference>
<keyword evidence="6" id="KW-0460">Magnesium</keyword>